<proteinExistence type="predicted"/>
<accession>A0A6L9U6P6</accession>
<evidence type="ECO:0000313" key="2">
    <source>
        <dbReference type="Proteomes" id="UP000483035"/>
    </source>
</evidence>
<name>A0A6L9U6P6_9HYPH</name>
<reference evidence="1 2" key="1">
    <citation type="submission" date="2019-12" db="EMBL/GenBank/DDBJ databases">
        <title>Rhizobium genotypes associated with high levels of biological nitrogen fixation by grain legumes in a temperate-maritime cropping system.</title>
        <authorList>
            <person name="Maluk M."/>
            <person name="Francesc Ferrando Molina F."/>
            <person name="Lopez Del Egido L."/>
            <person name="Lafos M."/>
            <person name="Langarica-Fuentes A."/>
            <person name="Gebre Yohannes G."/>
            <person name="Young M.W."/>
            <person name="Martin P."/>
            <person name="Gantlett R."/>
            <person name="Kenicer G."/>
            <person name="Hawes C."/>
            <person name="Begg G.S."/>
            <person name="Quilliam R.S."/>
            <person name="Squire G.R."/>
            <person name="Poole P.S."/>
            <person name="Young P.W."/>
            <person name="Iannetta P.M."/>
            <person name="James E.K."/>
        </authorList>
    </citation>
    <scope>NUCLEOTIDE SEQUENCE [LARGE SCALE GENOMIC DNA]</scope>
    <source>
        <strain evidence="1 2">JHI1118</strain>
    </source>
</reference>
<evidence type="ECO:0000313" key="1">
    <source>
        <dbReference type="EMBL" id="NEI70954.1"/>
    </source>
</evidence>
<gene>
    <name evidence="1" type="ORF">GR212_15325</name>
</gene>
<sequence length="74" mass="8256">MAGEHSYERLVNSAWLTALLTSTGTNAPKNFPKSPDDLLKKRGVVEEVMNPKQWLGIIKHLTGGNKAKKPKKRE</sequence>
<comment type="caution">
    <text evidence="1">The sequence shown here is derived from an EMBL/GenBank/DDBJ whole genome shotgun (WGS) entry which is preliminary data.</text>
</comment>
<dbReference type="EMBL" id="WUEY01000006">
    <property type="protein sequence ID" value="NEI70954.1"/>
    <property type="molecule type" value="Genomic_DNA"/>
</dbReference>
<dbReference type="RefSeq" id="WP_163987440.1">
    <property type="nucleotide sequence ID" value="NZ_WUEY01000006.1"/>
</dbReference>
<dbReference type="Proteomes" id="UP000483035">
    <property type="component" value="Unassembled WGS sequence"/>
</dbReference>
<organism evidence="1 2">
    <name type="scientific">Rhizobium lusitanum</name>
    <dbReference type="NCBI Taxonomy" id="293958"/>
    <lineage>
        <taxon>Bacteria</taxon>
        <taxon>Pseudomonadati</taxon>
        <taxon>Pseudomonadota</taxon>
        <taxon>Alphaproteobacteria</taxon>
        <taxon>Hyphomicrobiales</taxon>
        <taxon>Rhizobiaceae</taxon>
        <taxon>Rhizobium/Agrobacterium group</taxon>
        <taxon>Rhizobium</taxon>
    </lineage>
</organism>
<protein>
    <submittedName>
        <fullName evidence="1">Uncharacterized protein</fullName>
    </submittedName>
</protein>
<dbReference type="AlphaFoldDB" id="A0A6L9U6P6"/>